<accession>A0ACC2KG23</accession>
<keyword evidence="2" id="KW-1185">Reference proteome</keyword>
<evidence type="ECO:0000313" key="1">
    <source>
        <dbReference type="EMBL" id="KAJ8620115.1"/>
    </source>
</evidence>
<protein>
    <submittedName>
        <fullName evidence="1">Uncharacterized protein</fullName>
    </submittedName>
</protein>
<comment type="caution">
    <text evidence="1">The sequence shown here is derived from an EMBL/GenBank/DDBJ whole genome shotgun (WGS) entry which is preliminary data.</text>
</comment>
<name>A0ACC2KG23_PERAE</name>
<evidence type="ECO:0000313" key="2">
    <source>
        <dbReference type="Proteomes" id="UP001234297"/>
    </source>
</evidence>
<sequence>MARRRNNGDGDGTAALDRGGGRSSVLGSSGFFFSSVPDDNQQLWLLRRCRTGGDGRWQRQAMAATAIWPATGPPGDGCETRRWLRQKPIWDDPPCTVAHRL</sequence>
<reference evidence="1 2" key="1">
    <citation type="journal article" date="2022" name="Hortic Res">
        <title>A haplotype resolved chromosomal level avocado genome allows analysis of novel avocado genes.</title>
        <authorList>
            <person name="Nath O."/>
            <person name="Fletcher S.J."/>
            <person name="Hayward A."/>
            <person name="Shaw L.M."/>
            <person name="Masouleh A.K."/>
            <person name="Furtado A."/>
            <person name="Henry R.J."/>
            <person name="Mitter N."/>
        </authorList>
    </citation>
    <scope>NUCLEOTIDE SEQUENCE [LARGE SCALE GENOMIC DNA]</scope>
    <source>
        <strain evidence="2">cv. Hass</strain>
    </source>
</reference>
<dbReference type="Proteomes" id="UP001234297">
    <property type="component" value="Chromosome 9"/>
</dbReference>
<organism evidence="1 2">
    <name type="scientific">Persea americana</name>
    <name type="common">Avocado</name>
    <dbReference type="NCBI Taxonomy" id="3435"/>
    <lineage>
        <taxon>Eukaryota</taxon>
        <taxon>Viridiplantae</taxon>
        <taxon>Streptophyta</taxon>
        <taxon>Embryophyta</taxon>
        <taxon>Tracheophyta</taxon>
        <taxon>Spermatophyta</taxon>
        <taxon>Magnoliopsida</taxon>
        <taxon>Magnoliidae</taxon>
        <taxon>Laurales</taxon>
        <taxon>Lauraceae</taxon>
        <taxon>Persea</taxon>
    </lineage>
</organism>
<gene>
    <name evidence="1" type="ORF">MRB53_028644</name>
</gene>
<dbReference type="EMBL" id="CM056817">
    <property type="protein sequence ID" value="KAJ8620115.1"/>
    <property type="molecule type" value="Genomic_DNA"/>
</dbReference>
<proteinExistence type="predicted"/>